<evidence type="ECO:0000313" key="3">
    <source>
        <dbReference type="Proteomes" id="UP000288291"/>
    </source>
</evidence>
<evidence type="ECO:0000313" key="2">
    <source>
        <dbReference type="EMBL" id="RVU71165.1"/>
    </source>
</evidence>
<evidence type="ECO:0000259" key="1">
    <source>
        <dbReference type="Pfam" id="PF03992"/>
    </source>
</evidence>
<dbReference type="InterPro" id="IPR007138">
    <property type="entry name" value="ABM_dom"/>
</dbReference>
<keyword evidence="2" id="KW-0503">Monooxygenase</keyword>
<sequence>MKLTTAPIMRIFHLTINAKDHATFASEGHHNMMTSIENEAGTLLMFAGHDDDLGESNYVIECYQDADHYQVHANSPQFKHYGQVAKQIITGTEMTNLVPELVKSNDIIFRITKANQLAARLSKIKLMPEFDFKQLVNTQEQVLLAGRDEEDKNVAWVLELYPNTDAAQKYDLSKKVEVLSQIKLTVDIFVDQGSLSYESKAK</sequence>
<keyword evidence="3" id="KW-1185">Reference proteome</keyword>
<dbReference type="Pfam" id="PF03992">
    <property type="entry name" value="ABM"/>
    <property type="match status" value="1"/>
</dbReference>
<comment type="caution">
    <text evidence="2">The sequence shown here is derived from an EMBL/GenBank/DDBJ whole genome shotgun (WGS) entry which is preliminary data.</text>
</comment>
<keyword evidence="2" id="KW-0560">Oxidoreductase</keyword>
<proteinExistence type="predicted"/>
<dbReference type="Proteomes" id="UP000288291">
    <property type="component" value="Unassembled WGS sequence"/>
</dbReference>
<dbReference type="AlphaFoldDB" id="A0A437SW50"/>
<dbReference type="Gene3D" id="3.30.70.100">
    <property type="match status" value="1"/>
</dbReference>
<accession>A0A437SW50</accession>
<dbReference type="RefSeq" id="WP_103661305.1">
    <property type="nucleotide sequence ID" value="NZ_ML136876.1"/>
</dbReference>
<dbReference type="SUPFAM" id="SSF54909">
    <property type="entry name" value="Dimeric alpha+beta barrel"/>
    <property type="match status" value="1"/>
</dbReference>
<organism evidence="2 3">
    <name type="scientific">Lactobacillus xujianguonis</name>
    <dbReference type="NCBI Taxonomy" id="2495899"/>
    <lineage>
        <taxon>Bacteria</taxon>
        <taxon>Bacillati</taxon>
        <taxon>Bacillota</taxon>
        <taxon>Bacilli</taxon>
        <taxon>Lactobacillales</taxon>
        <taxon>Lactobacillaceae</taxon>
        <taxon>Lactobacillus</taxon>
    </lineage>
</organism>
<dbReference type="GO" id="GO:0004497">
    <property type="term" value="F:monooxygenase activity"/>
    <property type="evidence" value="ECO:0007669"/>
    <property type="project" value="UniProtKB-KW"/>
</dbReference>
<protein>
    <submittedName>
        <fullName evidence="2">Antibiotic biosynthesis monooxygenase</fullName>
    </submittedName>
</protein>
<feature type="domain" description="ABM" evidence="1">
    <location>
        <begin position="8"/>
        <end position="81"/>
    </location>
</feature>
<name>A0A437SW50_9LACO</name>
<dbReference type="EMBL" id="RXIA01000007">
    <property type="protein sequence ID" value="RVU71165.1"/>
    <property type="molecule type" value="Genomic_DNA"/>
</dbReference>
<gene>
    <name evidence="2" type="ORF">EJK17_03965</name>
</gene>
<reference evidence="2 3" key="1">
    <citation type="submission" date="2018-12" db="EMBL/GenBank/DDBJ databases">
        <authorList>
            <person name="Meng J."/>
        </authorList>
    </citation>
    <scope>NUCLEOTIDE SEQUENCE [LARGE SCALE GENOMIC DNA]</scope>
    <source>
        <strain evidence="2 3">HT111-2</strain>
    </source>
</reference>
<dbReference type="InterPro" id="IPR011008">
    <property type="entry name" value="Dimeric_a/b-barrel"/>
</dbReference>